<dbReference type="InterPro" id="IPR032063">
    <property type="entry name" value="MavL-like"/>
</dbReference>
<gene>
    <name evidence="1" type="ORF">PG999_001250</name>
</gene>
<protein>
    <submittedName>
        <fullName evidence="1">Uncharacterized protein</fullName>
    </submittedName>
</protein>
<dbReference type="Pfam" id="PF16062">
    <property type="entry name" value="MavL-like"/>
    <property type="match status" value="2"/>
</dbReference>
<reference evidence="1 2" key="1">
    <citation type="submission" date="2023-01" db="EMBL/GenBank/DDBJ databases">
        <title>Analysis of 21 Apiospora genomes using comparative genomics revels a genus with tremendous synthesis potential of carbohydrate active enzymes and secondary metabolites.</title>
        <authorList>
            <person name="Sorensen T."/>
        </authorList>
    </citation>
    <scope>NUCLEOTIDE SEQUENCE [LARGE SCALE GENOMIC DNA]</scope>
    <source>
        <strain evidence="1 2">CBS 117206</strain>
    </source>
</reference>
<name>A0AAW0RDS3_9PEZI</name>
<accession>A0AAW0RDS3</accession>
<evidence type="ECO:0000313" key="2">
    <source>
        <dbReference type="Proteomes" id="UP001392437"/>
    </source>
</evidence>
<sequence>MASRSNRSTTAELIAAARPTSTNSISNFDADVVARDAQATRIVVHRRYPRLVEDFLDFKRKHGSRVEKAFYGNATSWTWQQQVARLLEMRPLVFMGNNDFTMLPNNLEIRNAAEEWDRVGTEIESRNRYLALRDYLSYDEIMLGSLLGVSGPSYFINDGARYNRARPDKPGTFEPRGIIAGLVGARFERPGHMDHQLMLDGHRTPPALQAAYERFFGCALYAAPAHSMDGRVYQARMAVTFDILLREAADRARTAGQKAYVYVVGLGLGVWQHDNEQPRWYVETFLHCLAALPREELQNLGTVEFSWISVSDQLQRTLTGWGAAAGVDVLFSRRNPAEKLSPQKEDQLLVLSYAWDGNAFPGNEYWAGMLEASGDPAAACMSTISELHNPILNPDYLGRIKVLGEGDQ</sequence>
<proteinExistence type="predicted"/>
<organism evidence="1 2">
    <name type="scientific">Apiospora kogelbergensis</name>
    <dbReference type="NCBI Taxonomy" id="1337665"/>
    <lineage>
        <taxon>Eukaryota</taxon>
        <taxon>Fungi</taxon>
        <taxon>Dikarya</taxon>
        <taxon>Ascomycota</taxon>
        <taxon>Pezizomycotina</taxon>
        <taxon>Sordariomycetes</taxon>
        <taxon>Xylariomycetidae</taxon>
        <taxon>Amphisphaeriales</taxon>
        <taxon>Apiosporaceae</taxon>
        <taxon>Apiospora</taxon>
    </lineage>
</organism>
<evidence type="ECO:0000313" key="1">
    <source>
        <dbReference type="EMBL" id="KAK8133077.1"/>
    </source>
</evidence>
<dbReference type="EMBL" id="JAQQWP010000001">
    <property type="protein sequence ID" value="KAK8133077.1"/>
    <property type="molecule type" value="Genomic_DNA"/>
</dbReference>
<dbReference type="Proteomes" id="UP001392437">
    <property type="component" value="Unassembled WGS sequence"/>
</dbReference>
<comment type="caution">
    <text evidence="1">The sequence shown here is derived from an EMBL/GenBank/DDBJ whole genome shotgun (WGS) entry which is preliminary data.</text>
</comment>
<keyword evidence="2" id="KW-1185">Reference proteome</keyword>
<dbReference type="AlphaFoldDB" id="A0AAW0RDS3"/>